<name>A0ABY3MBA8_9FLAO</name>
<reference evidence="2 3" key="1">
    <citation type="submission" date="2019-08" db="EMBL/GenBank/DDBJ databases">
        <title>Genomes of Antarctic Bizionia species.</title>
        <authorList>
            <person name="Bowman J.P."/>
        </authorList>
    </citation>
    <scope>NUCLEOTIDE SEQUENCE [LARGE SCALE GENOMIC DNA]</scope>
    <source>
        <strain evidence="2 3">IC164</strain>
    </source>
</reference>
<dbReference type="RefSeq" id="WP_148380914.1">
    <property type="nucleotide sequence ID" value="NZ_VSKN01000007.1"/>
</dbReference>
<sequence>MKDEHEAITIKYGTYSKRFLAFLIISIFLSIMRTILGIGDLVFFSVTFLGWLTGVFYLGIMESSSKQSSYGKRVMNLKVCNEKAKK</sequence>
<accession>A0ABY3MBA8</accession>
<comment type="caution">
    <text evidence="2">The sequence shown here is derived from an EMBL/GenBank/DDBJ whole genome shotgun (WGS) entry which is preliminary data.</text>
</comment>
<proteinExistence type="predicted"/>
<feature type="transmembrane region" description="Helical" evidence="1">
    <location>
        <begin position="42"/>
        <end position="60"/>
    </location>
</feature>
<keyword evidence="1" id="KW-0472">Membrane</keyword>
<protein>
    <submittedName>
        <fullName evidence="2">RDD family protein</fullName>
    </submittedName>
</protein>
<keyword evidence="1" id="KW-0812">Transmembrane</keyword>
<organism evidence="2 3">
    <name type="scientific">Bizionia gelidisalsuginis</name>
    <dbReference type="NCBI Taxonomy" id="291188"/>
    <lineage>
        <taxon>Bacteria</taxon>
        <taxon>Pseudomonadati</taxon>
        <taxon>Bacteroidota</taxon>
        <taxon>Flavobacteriia</taxon>
        <taxon>Flavobacteriales</taxon>
        <taxon>Flavobacteriaceae</taxon>
        <taxon>Bizionia</taxon>
    </lineage>
</organism>
<evidence type="ECO:0000256" key="1">
    <source>
        <dbReference type="SAM" id="Phobius"/>
    </source>
</evidence>
<feature type="transmembrane region" description="Helical" evidence="1">
    <location>
        <begin position="19"/>
        <end position="36"/>
    </location>
</feature>
<gene>
    <name evidence="2" type="ORF">ES677_07440</name>
</gene>
<keyword evidence="3" id="KW-1185">Reference proteome</keyword>
<evidence type="ECO:0000313" key="2">
    <source>
        <dbReference type="EMBL" id="TYC13559.1"/>
    </source>
</evidence>
<keyword evidence="1" id="KW-1133">Transmembrane helix</keyword>
<dbReference type="EMBL" id="VSKN01000007">
    <property type="protein sequence ID" value="TYC13559.1"/>
    <property type="molecule type" value="Genomic_DNA"/>
</dbReference>
<evidence type="ECO:0000313" key="3">
    <source>
        <dbReference type="Proteomes" id="UP000323621"/>
    </source>
</evidence>
<dbReference type="Proteomes" id="UP000323621">
    <property type="component" value="Unassembled WGS sequence"/>
</dbReference>